<organism evidence="1 2">
    <name type="scientific">Dactylosporangium aurantiacum</name>
    <dbReference type="NCBI Taxonomy" id="35754"/>
    <lineage>
        <taxon>Bacteria</taxon>
        <taxon>Bacillati</taxon>
        <taxon>Actinomycetota</taxon>
        <taxon>Actinomycetes</taxon>
        <taxon>Micromonosporales</taxon>
        <taxon>Micromonosporaceae</taxon>
        <taxon>Dactylosporangium</taxon>
    </lineage>
</organism>
<evidence type="ECO:0000313" key="2">
    <source>
        <dbReference type="Proteomes" id="UP001058003"/>
    </source>
</evidence>
<proteinExistence type="predicted"/>
<dbReference type="AlphaFoldDB" id="A0A9Q9MKL2"/>
<accession>A0A9Q9MKL2</accession>
<sequence>MVREFLQQNERAILKGVSLSGLDTGDKHYAIFVSEVDEHAFSTLDERLPPCPVTVQQLIDWAHAARLILVDDRVWCFTTARAAQLDWRLDTRARWQSAAIPAEIRGSLTALHASLGLRYGCVDMLIDTAGVWWFLETNANGQWLWLEESSGFPLSAEMAQALLSQHHFPQAA</sequence>
<name>A0A9Q9MKL2_9ACTN</name>
<reference evidence="1" key="1">
    <citation type="submission" date="2021-04" db="EMBL/GenBank/DDBJ databases">
        <title>Dactylosporangium aurantiacum NRRL B-8018 full assembly.</title>
        <authorList>
            <person name="Hartkoorn R.C."/>
            <person name="Beaudoing E."/>
            <person name="Hot D."/>
        </authorList>
    </citation>
    <scope>NUCLEOTIDE SEQUENCE</scope>
    <source>
        <strain evidence="1">NRRL B-8018</strain>
    </source>
</reference>
<dbReference type="SUPFAM" id="SSF56059">
    <property type="entry name" value="Glutathione synthetase ATP-binding domain-like"/>
    <property type="match status" value="1"/>
</dbReference>
<dbReference type="RefSeq" id="WP_156089422.1">
    <property type="nucleotide sequence ID" value="NZ_CP073767.1"/>
</dbReference>
<evidence type="ECO:0008006" key="3">
    <source>
        <dbReference type="Google" id="ProtNLM"/>
    </source>
</evidence>
<dbReference type="Proteomes" id="UP001058003">
    <property type="component" value="Chromosome"/>
</dbReference>
<evidence type="ECO:0000313" key="1">
    <source>
        <dbReference type="EMBL" id="UWZ55811.1"/>
    </source>
</evidence>
<dbReference type="Gene3D" id="3.30.470.20">
    <property type="entry name" value="ATP-grasp fold, B domain"/>
    <property type="match status" value="1"/>
</dbReference>
<gene>
    <name evidence="1" type="ORF">Daura_06310</name>
</gene>
<keyword evidence="2" id="KW-1185">Reference proteome</keyword>
<dbReference type="EMBL" id="CP073767">
    <property type="protein sequence ID" value="UWZ55811.1"/>
    <property type="molecule type" value="Genomic_DNA"/>
</dbReference>
<dbReference type="KEGG" id="daur:Daura_06310"/>
<protein>
    <recommendedName>
        <fullName evidence="3">ATP-grasp fold RimK-type domain-containing protein</fullName>
    </recommendedName>
</protein>
<dbReference type="OrthoDB" id="9794735at2"/>